<name>A0A0G3BHQ1_9BURK</name>
<sequence length="446" mass="49581">MSSFRRVVWTEGMFLQPQHFQQQDRHIERWVDQRLASAAAYRWGWVEYELDDASLMLGRVQLLKIRGVLPDGTPIDAPALDPLPPAFDFPTDVKDAVVVLAVPSRRPGAQEAGLDGEADAALLRYTARDAQVQDASADFENLADLQVGDLNARLMLQRDATQAYQAAGVLRVVERKADNQLLVDRSYIPPMLAVAGHARLAGYAREIQALLSQRGEALAGRLGKPGSGGVAEIADFLMLQSVNRYEPVFAHLAQLYLVHPELLYRTCLEAAGDLAVFGSPTRRPRPMPEYLHEDVERCFAPVVAELRALLGTVLEQRAIPIDLIDRKYGVRTATIADLELLKGANFVLAVNAQLPGEQLRSRFPTQVKLGPVDKIRDLVNLQLPGIGLRGLAVAPRELPYHAGFHYFELERHGDLWEQLKKSGAMAMHIAGEFPGLQLEFWAIRER</sequence>
<dbReference type="RefSeq" id="WP_047194637.1">
    <property type="nucleotide sequence ID" value="NZ_CP011371.1"/>
</dbReference>
<dbReference type="STRING" id="413882.AAW51_2176"/>
<dbReference type="AlphaFoldDB" id="A0A0G3BHQ1"/>
<proteinExistence type="predicted"/>
<dbReference type="KEGG" id="pbh:AAW51_2176"/>
<dbReference type="PATRIC" id="fig|413882.6.peg.2283"/>
<dbReference type="PANTHER" id="PTHR35566:SF1">
    <property type="entry name" value="TYPE VI SECRETION SYSTEM BASEPLATE COMPONENT TSSK1"/>
    <property type="match status" value="1"/>
</dbReference>
<evidence type="ECO:0000313" key="2">
    <source>
        <dbReference type="Proteomes" id="UP000035352"/>
    </source>
</evidence>
<keyword evidence="2" id="KW-1185">Reference proteome</keyword>
<protein>
    <submittedName>
        <fullName evidence="1">Type VI secretion protein</fullName>
    </submittedName>
</protein>
<gene>
    <name evidence="1" type="primary">impJ</name>
    <name evidence="1" type="ORF">AAW51_2176</name>
</gene>
<accession>A0A0G3BHQ1</accession>
<evidence type="ECO:0000313" key="1">
    <source>
        <dbReference type="EMBL" id="AKJ28867.1"/>
    </source>
</evidence>
<dbReference type="Proteomes" id="UP000035352">
    <property type="component" value="Chromosome"/>
</dbReference>
<dbReference type="Pfam" id="PF05936">
    <property type="entry name" value="T6SS_VasE"/>
    <property type="match status" value="1"/>
</dbReference>
<dbReference type="OrthoDB" id="9775333at2"/>
<dbReference type="InterPro" id="IPR010263">
    <property type="entry name" value="T6SS_TssK"/>
</dbReference>
<dbReference type="EMBL" id="CP011371">
    <property type="protein sequence ID" value="AKJ28867.1"/>
    <property type="molecule type" value="Genomic_DNA"/>
</dbReference>
<organism evidence="1 2">
    <name type="scientific">Caldimonas brevitalea</name>
    <dbReference type="NCBI Taxonomy" id="413882"/>
    <lineage>
        <taxon>Bacteria</taxon>
        <taxon>Pseudomonadati</taxon>
        <taxon>Pseudomonadota</taxon>
        <taxon>Betaproteobacteria</taxon>
        <taxon>Burkholderiales</taxon>
        <taxon>Sphaerotilaceae</taxon>
        <taxon>Caldimonas</taxon>
    </lineage>
</organism>
<reference evidence="1 2" key="1">
    <citation type="submission" date="2015-05" db="EMBL/GenBank/DDBJ databases">
        <authorList>
            <person name="Tang B."/>
            <person name="Yu Y."/>
        </authorList>
    </citation>
    <scope>NUCLEOTIDE SEQUENCE [LARGE SCALE GENOMIC DNA]</scope>
    <source>
        <strain evidence="1 2">DSM 7029</strain>
    </source>
</reference>
<dbReference type="NCBIfam" id="TIGR03353">
    <property type="entry name" value="VI_chp_4"/>
    <property type="match status" value="1"/>
</dbReference>
<dbReference type="PANTHER" id="PTHR35566">
    <property type="entry name" value="BLR3599 PROTEIN"/>
    <property type="match status" value="1"/>
</dbReference>